<dbReference type="AlphaFoldDB" id="A0A417YGE8"/>
<name>A0A417YGE8_9BACI</name>
<keyword evidence="2" id="KW-1185">Reference proteome</keyword>
<proteinExistence type="predicted"/>
<organism evidence="1 2">
    <name type="scientific">Oceanobacillus profundus</name>
    <dbReference type="NCBI Taxonomy" id="372463"/>
    <lineage>
        <taxon>Bacteria</taxon>
        <taxon>Bacillati</taxon>
        <taxon>Bacillota</taxon>
        <taxon>Bacilli</taxon>
        <taxon>Bacillales</taxon>
        <taxon>Bacillaceae</taxon>
        <taxon>Oceanobacillus</taxon>
    </lineage>
</organism>
<gene>
    <name evidence="1" type="ORF">D1B32_11710</name>
</gene>
<dbReference type="EMBL" id="QWEH01000007">
    <property type="protein sequence ID" value="RHW31898.1"/>
    <property type="molecule type" value="Genomic_DNA"/>
</dbReference>
<accession>A0A417YGE8</accession>
<dbReference type="RefSeq" id="WP_118889456.1">
    <property type="nucleotide sequence ID" value="NZ_PHUT01000007.1"/>
</dbReference>
<sequence>MQNIFTDEEKAILDAFKEKFYVVVHSMASQILTIDSSTGFESYDDTEVYGETSLIEIFYKDEVIYKIEKPRNDIEAVLNYAKSWNNAGRPTPEDNLDFFTSFNLK</sequence>
<comment type="caution">
    <text evidence="1">The sequence shown here is derived from an EMBL/GenBank/DDBJ whole genome shotgun (WGS) entry which is preliminary data.</text>
</comment>
<dbReference type="Proteomes" id="UP000285456">
    <property type="component" value="Unassembled WGS sequence"/>
</dbReference>
<protein>
    <submittedName>
        <fullName evidence="1">Uncharacterized protein</fullName>
    </submittedName>
</protein>
<evidence type="ECO:0000313" key="1">
    <source>
        <dbReference type="EMBL" id="RHW31898.1"/>
    </source>
</evidence>
<reference evidence="1 2" key="1">
    <citation type="journal article" date="2007" name="Int. J. Syst. Evol. Microbiol.">
        <title>Oceanobacillus profundus sp. nov., isolated from a deep-sea sediment core.</title>
        <authorList>
            <person name="Kim Y.G."/>
            <person name="Choi D.H."/>
            <person name="Hyun S."/>
            <person name="Cho B.C."/>
        </authorList>
    </citation>
    <scope>NUCLEOTIDE SEQUENCE [LARGE SCALE GENOMIC DNA]</scope>
    <source>
        <strain evidence="1 2">DSM 18246</strain>
    </source>
</reference>
<evidence type="ECO:0000313" key="2">
    <source>
        <dbReference type="Proteomes" id="UP000285456"/>
    </source>
</evidence>